<feature type="transmembrane region" description="Helical" evidence="9">
    <location>
        <begin position="38"/>
        <end position="53"/>
    </location>
</feature>
<evidence type="ECO:0000256" key="4">
    <source>
        <dbReference type="ARBA" id="ARBA00022723"/>
    </source>
</evidence>
<keyword evidence="11" id="KW-1185">Reference proteome</keyword>
<evidence type="ECO:0000313" key="10">
    <source>
        <dbReference type="EMBL" id="KZP06369.1"/>
    </source>
</evidence>
<evidence type="ECO:0000256" key="9">
    <source>
        <dbReference type="SAM" id="Phobius"/>
    </source>
</evidence>
<evidence type="ECO:0000256" key="3">
    <source>
        <dbReference type="ARBA" id="ARBA00010617"/>
    </source>
</evidence>
<evidence type="ECO:0000256" key="2">
    <source>
        <dbReference type="ARBA" id="ARBA00005179"/>
    </source>
</evidence>
<accession>A0A167WQJ4</accession>
<dbReference type="Pfam" id="PF00067">
    <property type="entry name" value="p450"/>
    <property type="match status" value="1"/>
</dbReference>
<dbReference type="GO" id="GO:0004497">
    <property type="term" value="F:monooxygenase activity"/>
    <property type="evidence" value="ECO:0007669"/>
    <property type="project" value="UniProtKB-KW"/>
</dbReference>
<dbReference type="Proteomes" id="UP000076532">
    <property type="component" value="Unassembled WGS sequence"/>
</dbReference>
<comment type="cofactor">
    <cofactor evidence="1 8">
        <name>heme</name>
        <dbReference type="ChEBI" id="CHEBI:30413"/>
    </cofactor>
</comment>
<sequence>MSSSPLSYQDAVLVTIGSGLVCHAVFKRYEPTAPSSHLGLLVAVPAILTWLFIPHRSNIASAFASSIVIYVATLVTSIVVYRLGPLHPLAKYPGPMLCKLSKLWMSYVCTTGRQHIYYQSLHDKYGDIVRIGPNELSVRDAAAVNPMMGSQGLPKGPGGSGRDPESQAKALIDISGPEHTRRRRVWNRAFNSEALKGYEEIIEKRATQLMQTLGNQVGSTDLAMWMSYFTFDFMSDMAFGGGSEMLREGDKDGIWRALDGSSMLTTAMGHSPWFGQYYKYVPLGAEKTKFREFAINRAHIRMKQGSMTKDVFYHFLNENGTDAHPPSLVEVVSDSALVIVAGSDTTSTLMSSLFWFLMCNPTVYNRLQNEIDSAFPPGENALDPSKHVHMNYLNAVINETLRLLPPVLSGSQRMVERGGGAATFGSHIIPEGTAVFSHFYSVFRDPRFFSPLPDTFWPDRWLSEGERTSPFSPTIKGPANIDVVLDRTAFTPFSFGPSNCVGKNLAIQEIRMVVCLMLQSFDMRFAEGYDAQRWEKDLEDRLITHVGKLPVVLTARKS</sequence>
<name>A0A167WQJ4_9AGAM</name>
<feature type="transmembrane region" description="Helical" evidence="9">
    <location>
        <begin position="59"/>
        <end position="81"/>
    </location>
</feature>
<comment type="pathway">
    <text evidence="2">Secondary metabolite biosynthesis.</text>
</comment>
<dbReference type="InterPro" id="IPR050121">
    <property type="entry name" value="Cytochrome_P450_monoxygenase"/>
</dbReference>
<dbReference type="InterPro" id="IPR001128">
    <property type="entry name" value="Cyt_P450"/>
</dbReference>
<dbReference type="SUPFAM" id="SSF48264">
    <property type="entry name" value="Cytochrome P450"/>
    <property type="match status" value="1"/>
</dbReference>
<evidence type="ECO:0000256" key="7">
    <source>
        <dbReference type="ARBA" id="ARBA00023033"/>
    </source>
</evidence>
<evidence type="ECO:0000256" key="6">
    <source>
        <dbReference type="ARBA" id="ARBA00023004"/>
    </source>
</evidence>
<dbReference type="CDD" id="cd11061">
    <property type="entry name" value="CYP67-like"/>
    <property type="match status" value="1"/>
</dbReference>
<keyword evidence="9" id="KW-0812">Transmembrane</keyword>
<organism evidence="10 11">
    <name type="scientific">Athelia psychrophila</name>
    <dbReference type="NCBI Taxonomy" id="1759441"/>
    <lineage>
        <taxon>Eukaryota</taxon>
        <taxon>Fungi</taxon>
        <taxon>Dikarya</taxon>
        <taxon>Basidiomycota</taxon>
        <taxon>Agaricomycotina</taxon>
        <taxon>Agaricomycetes</taxon>
        <taxon>Agaricomycetidae</taxon>
        <taxon>Atheliales</taxon>
        <taxon>Atheliaceae</taxon>
        <taxon>Athelia</taxon>
    </lineage>
</organism>
<keyword evidence="4 8" id="KW-0479">Metal-binding</keyword>
<dbReference type="InterPro" id="IPR036396">
    <property type="entry name" value="Cyt_P450_sf"/>
</dbReference>
<feature type="binding site" description="axial binding residue" evidence="8">
    <location>
        <position position="500"/>
    </location>
    <ligand>
        <name>heme</name>
        <dbReference type="ChEBI" id="CHEBI:30413"/>
    </ligand>
    <ligandPart>
        <name>Fe</name>
        <dbReference type="ChEBI" id="CHEBI:18248"/>
    </ligandPart>
</feature>
<evidence type="ECO:0000313" key="11">
    <source>
        <dbReference type="Proteomes" id="UP000076532"/>
    </source>
</evidence>
<dbReference type="InterPro" id="IPR002401">
    <property type="entry name" value="Cyt_P450_E_grp-I"/>
</dbReference>
<keyword evidence="5" id="KW-0560">Oxidoreductase</keyword>
<keyword evidence="7" id="KW-0503">Monooxygenase</keyword>
<gene>
    <name evidence="10" type="ORF">FIBSPDRAFT_923026</name>
</gene>
<dbReference type="GO" id="GO:0020037">
    <property type="term" value="F:heme binding"/>
    <property type="evidence" value="ECO:0007669"/>
    <property type="project" value="InterPro"/>
</dbReference>
<evidence type="ECO:0000256" key="8">
    <source>
        <dbReference type="PIRSR" id="PIRSR602401-1"/>
    </source>
</evidence>
<dbReference type="GO" id="GO:0016705">
    <property type="term" value="F:oxidoreductase activity, acting on paired donors, with incorporation or reduction of molecular oxygen"/>
    <property type="evidence" value="ECO:0007669"/>
    <property type="project" value="InterPro"/>
</dbReference>
<dbReference type="PANTHER" id="PTHR24305:SF187">
    <property type="entry name" value="P450, PUTATIVE (EUROFUNG)-RELATED"/>
    <property type="match status" value="1"/>
</dbReference>
<keyword evidence="8" id="KW-0349">Heme</keyword>
<evidence type="ECO:0000256" key="1">
    <source>
        <dbReference type="ARBA" id="ARBA00001971"/>
    </source>
</evidence>
<keyword evidence="9" id="KW-0472">Membrane</keyword>
<dbReference type="STRING" id="436010.A0A167WQJ4"/>
<keyword evidence="9" id="KW-1133">Transmembrane helix</keyword>
<dbReference type="PRINTS" id="PR00463">
    <property type="entry name" value="EP450I"/>
</dbReference>
<comment type="similarity">
    <text evidence="3">Belongs to the cytochrome P450 family.</text>
</comment>
<dbReference type="PRINTS" id="PR00385">
    <property type="entry name" value="P450"/>
</dbReference>
<dbReference type="EMBL" id="KV417791">
    <property type="protein sequence ID" value="KZP06369.1"/>
    <property type="molecule type" value="Genomic_DNA"/>
</dbReference>
<dbReference type="AlphaFoldDB" id="A0A167WQJ4"/>
<dbReference type="PANTHER" id="PTHR24305">
    <property type="entry name" value="CYTOCHROME P450"/>
    <property type="match status" value="1"/>
</dbReference>
<dbReference type="Gene3D" id="1.10.630.10">
    <property type="entry name" value="Cytochrome P450"/>
    <property type="match status" value="1"/>
</dbReference>
<evidence type="ECO:0000256" key="5">
    <source>
        <dbReference type="ARBA" id="ARBA00023002"/>
    </source>
</evidence>
<proteinExistence type="inferred from homology"/>
<keyword evidence="6 8" id="KW-0408">Iron</keyword>
<reference evidence="10 11" key="1">
    <citation type="journal article" date="2016" name="Mol. Biol. Evol.">
        <title>Comparative Genomics of Early-Diverging Mushroom-Forming Fungi Provides Insights into the Origins of Lignocellulose Decay Capabilities.</title>
        <authorList>
            <person name="Nagy L.G."/>
            <person name="Riley R."/>
            <person name="Tritt A."/>
            <person name="Adam C."/>
            <person name="Daum C."/>
            <person name="Floudas D."/>
            <person name="Sun H."/>
            <person name="Yadav J.S."/>
            <person name="Pangilinan J."/>
            <person name="Larsson K.H."/>
            <person name="Matsuura K."/>
            <person name="Barry K."/>
            <person name="Labutti K."/>
            <person name="Kuo R."/>
            <person name="Ohm R.A."/>
            <person name="Bhattacharya S.S."/>
            <person name="Shirouzu T."/>
            <person name="Yoshinaga Y."/>
            <person name="Martin F.M."/>
            <person name="Grigoriev I.V."/>
            <person name="Hibbett D.S."/>
        </authorList>
    </citation>
    <scope>NUCLEOTIDE SEQUENCE [LARGE SCALE GENOMIC DNA]</scope>
    <source>
        <strain evidence="10 11">CBS 109695</strain>
    </source>
</reference>
<protein>
    <submittedName>
        <fullName evidence="10">Cytochrome P450</fullName>
    </submittedName>
</protein>
<dbReference type="OrthoDB" id="6692864at2759"/>
<dbReference type="GO" id="GO:0005506">
    <property type="term" value="F:iron ion binding"/>
    <property type="evidence" value="ECO:0007669"/>
    <property type="project" value="InterPro"/>
</dbReference>